<dbReference type="GO" id="GO:0008925">
    <property type="term" value="F:maltose O-acetyltransferase activity"/>
    <property type="evidence" value="ECO:0007669"/>
    <property type="project" value="UniProtKB-EC"/>
</dbReference>
<comment type="similarity">
    <text evidence="1">Belongs to the transferase hexapeptide repeat family.</text>
</comment>
<dbReference type="InterPro" id="IPR001451">
    <property type="entry name" value="Hexapep"/>
</dbReference>
<dbReference type="EMBL" id="LROM01000062">
    <property type="protein sequence ID" value="OFA07227.1"/>
    <property type="molecule type" value="Genomic_DNA"/>
</dbReference>
<dbReference type="CDD" id="cd04647">
    <property type="entry name" value="LbH_MAT_like"/>
    <property type="match status" value="1"/>
</dbReference>
<name>A0A1E7X4G6_9BURK</name>
<dbReference type="Gene3D" id="2.160.10.10">
    <property type="entry name" value="Hexapeptide repeat proteins"/>
    <property type="match status" value="1"/>
</dbReference>
<comment type="caution">
    <text evidence="4">The sequence shown here is derived from an EMBL/GenBank/DDBJ whole genome shotgun (WGS) entry which is preliminary data.</text>
</comment>
<dbReference type="PROSITE" id="PS51257">
    <property type="entry name" value="PROKAR_LIPOPROTEIN"/>
    <property type="match status" value="1"/>
</dbReference>
<organism evidence="4 5">
    <name type="scientific">Duganella phyllosphaerae</name>
    <dbReference type="NCBI Taxonomy" id="762836"/>
    <lineage>
        <taxon>Bacteria</taxon>
        <taxon>Pseudomonadati</taxon>
        <taxon>Pseudomonadota</taxon>
        <taxon>Betaproteobacteria</taxon>
        <taxon>Burkholderiales</taxon>
        <taxon>Oxalobacteraceae</taxon>
        <taxon>Telluria group</taxon>
        <taxon>Duganella</taxon>
    </lineage>
</organism>
<keyword evidence="5" id="KW-1185">Reference proteome</keyword>
<proteinExistence type="inferred from homology"/>
<dbReference type="PANTHER" id="PTHR43300:SF11">
    <property type="entry name" value="ACETYLTRANSFERASE RV3034C-RELATED"/>
    <property type="match status" value="1"/>
</dbReference>
<dbReference type="InterPro" id="IPR050179">
    <property type="entry name" value="Trans_hexapeptide_repeat"/>
</dbReference>
<evidence type="ECO:0000313" key="4">
    <source>
        <dbReference type="EMBL" id="OFA07227.1"/>
    </source>
</evidence>
<dbReference type="EC" id="2.3.1.79" evidence="4"/>
<dbReference type="Pfam" id="PF00132">
    <property type="entry name" value="Hexapep"/>
    <property type="match status" value="1"/>
</dbReference>
<dbReference type="InterPro" id="IPR011004">
    <property type="entry name" value="Trimer_LpxA-like_sf"/>
</dbReference>
<evidence type="ECO:0000313" key="5">
    <source>
        <dbReference type="Proteomes" id="UP000175989"/>
    </source>
</evidence>
<feature type="signal peptide" evidence="3">
    <location>
        <begin position="1"/>
        <end position="23"/>
    </location>
</feature>
<keyword evidence="2" id="KW-1133">Transmembrane helix</keyword>
<evidence type="ECO:0000256" key="1">
    <source>
        <dbReference type="ARBA" id="ARBA00007274"/>
    </source>
</evidence>
<evidence type="ECO:0000256" key="2">
    <source>
        <dbReference type="SAM" id="Phobius"/>
    </source>
</evidence>
<keyword evidence="4" id="KW-0012">Acyltransferase</keyword>
<keyword evidence="2" id="KW-0472">Membrane</keyword>
<protein>
    <submittedName>
        <fullName evidence="4">Maltose O-acetyltransferase</fullName>
        <ecNumber evidence="4">2.3.1.79</ecNumber>
    </submittedName>
</protein>
<reference evidence="5" key="1">
    <citation type="journal article" date="2016" name="Front. Microbiol.">
        <title>Molecular Keys to the Janthinobacterium and Duganella spp. Interaction with the Plant Pathogen Fusarium graminearum.</title>
        <authorList>
            <person name="Haack F.S."/>
            <person name="Poehlein A."/>
            <person name="Kroger C."/>
            <person name="Voigt C.A."/>
            <person name="Piepenbring M."/>
            <person name="Bode H.B."/>
            <person name="Daniel R."/>
            <person name="Schafer W."/>
            <person name="Streit W.R."/>
        </authorList>
    </citation>
    <scope>NUCLEOTIDE SEQUENCE [LARGE SCALE GENOMIC DNA]</scope>
    <source>
        <strain evidence="5">T54</strain>
    </source>
</reference>
<keyword evidence="3" id="KW-0732">Signal</keyword>
<evidence type="ECO:0000256" key="3">
    <source>
        <dbReference type="SAM" id="SignalP"/>
    </source>
</evidence>
<feature type="chain" id="PRO_5009208337" evidence="3">
    <location>
        <begin position="24"/>
        <end position="226"/>
    </location>
</feature>
<dbReference type="OrthoDB" id="9815592at2"/>
<dbReference type="PATRIC" id="fig|762836.4.peg.1392"/>
<dbReference type="SUPFAM" id="SSF51161">
    <property type="entry name" value="Trimeric LpxA-like enzymes"/>
    <property type="match status" value="1"/>
</dbReference>
<keyword evidence="4" id="KW-0808">Transferase</keyword>
<dbReference type="PANTHER" id="PTHR43300">
    <property type="entry name" value="ACETYLTRANSFERASE"/>
    <property type="match status" value="1"/>
</dbReference>
<gene>
    <name evidence="4" type="primary">maa</name>
    <name evidence="4" type="ORF">DUPY_13340</name>
</gene>
<dbReference type="Proteomes" id="UP000175989">
    <property type="component" value="Unassembled WGS sequence"/>
</dbReference>
<dbReference type="AlphaFoldDB" id="A0A1E7X4G6"/>
<accession>A0A1E7X4G6</accession>
<dbReference type="RefSeq" id="WP_070247063.1">
    <property type="nucleotide sequence ID" value="NZ_LROM01000062.1"/>
</dbReference>
<feature type="transmembrane region" description="Helical" evidence="2">
    <location>
        <begin position="39"/>
        <end position="61"/>
    </location>
</feature>
<keyword evidence="2" id="KW-0812">Transmembrane</keyword>
<sequence length="226" mass="23689">MRAIPPRHIVVFLCLLGASLALAVASAAAFGCLPLGDFRGVLVLLAGVVLLYLWAFALYRLFLRVMPLREGDVAPGSPQELVANVNMLFYLLLFNSLVRSHVVPVPLMRVVYLALGARLGANTYSAGALLDPPLTRIGSNTVIGHDAVIFAHVIEGERLELKAVVIGDTVTIGATAVIMAGVQIGDRAIVSAGAVVTKDTRIGAGEVWGGVPARRLKAAPAAPVEP</sequence>